<reference evidence="1 2" key="1">
    <citation type="submission" date="2014-04" db="EMBL/GenBank/DDBJ databases">
        <authorList>
            <consortium name="DOE Joint Genome Institute"/>
            <person name="Kuo A."/>
            <person name="Kohler A."/>
            <person name="Nagy L.G."/>
            <person name="Floudas D."/>
            <person name="Copeland A."/>
            <person name="Barry K.W."/>
            <person name="Cichocki N."/>
            <person name="Veneault-Fourrey C."/>
            <person name="LaButti K."/>
            <person name="Lindquist E.A."/>
            <person name="Lipzen A."/>
            <person name="Lundell T."/>
            <person name="Morin E."/>
            <person name="Murat C."/>
            <person name="Sun H."/>
            <person name="Tunlid A."/>
            <person name="Henrissat B."/>
            <person name="Grigoriev I.V."/>
            <person name="Hibbett D.S."/>
            <person name="Martin F."/>
            <person name="Nordberg H.P."/>
            <person name="Cantor M.N."/>
            <person name="Hua S.X."/>
        </authorList>
    </citation>
    <scope>NUCLEOTIDE SEQUENCE [LARGE SCALE GENOMIC DNA]</scope>
    <source>
        <strain evidence="1 2">Foug A</strain>
    </source>
</reference>
<dbReference type="AlphaFoldDB" id="A0A0C3CQX9"/>
<dbReference type="HOGENOM" id="CLU_2795448_0_0_1"/>
<dbReference type="Proteomes" id="UP000053989">
    <property type="component" value="Unassembled WGS sequence"/>
</dbReference>
<protein>
    <submittedName>
        <fullName evidence="1">Uncharacterized protein</fullName>
    </submittedName>
</protein>
<dbReference type="InParanoid" id="A0A0C3CQX9"/>
<keyword evidence="2" id="KW-1185">Reference proteome</keyword>
<sequence>MSLFTYPFLHIGGKYRLGKKIHSGSCVSRLKEADPLLGLGEAKFVQIDGLDPAILVTLWTFGILQSQG</sequence>
<reference evidence="2" key="2">
    <citation type="submission" date="2015-01" db="EMBL/GenBank/DDBJ databases">
        <title>Evolutionary Origins and Diversification of the Mycorrhizal Mutualists.</title>
        <authorList>
            <consortium name="DOE Joint Genome Institute"/>
            <consortium name="Mycorrhizal Genomics Consortium"/>
            <person name="Kohler A."/>
            <person name="Kuo A."/>
            <person name="Nagy L.G."/>
            <person name="Floudas D."/>
            <person name="Copeland A."/>
            <person name="Barry K.W."/>
            <person name="Cichocki N."/>
            <person name="Veneault-Fourrey C."/>
            <person name="LaButti K."/>
            <person name="Lindquist E.A."/>
            <person name="Lipzen A."/>
            <person name="Lundell T."/>
            <person name="Morin E."/>
            <person name="Murat C."/>
            <person name="Riley R."/>
            <person name="Ohm R."/>
            <person name="Sun H."/>
            <person name="Tunlid A."/>
            <person name="Henrissat B."/>
            <person name="Grigoriev I.V."/>
            <person name="Hibbett D.S."/>
            <person name="Martin F."/>
        </authorList>
    </citation>
    <scope>NUCLEOTIDE SEQUENCE [LARGE SCALE GENOMIC DNA]</scope>
    <source>
        <strain evidence="2">Foug A</strain>
    </source>
</reference>
<accession>A0A0C3CQX9</accession>
<gene>
    <name evidence="1" type="ORF">SCLCIDRAFT_33816</name>
</gene>
<evidence type="ECO:0000313" key="2">
    <source>
        <dbReference type="Proteomes" id="UP000053989"/>
    </source>
</evidence>
<dbReference type="EMBL" id="KN822298">
    <property type="protein sequence ID" value="KIM51000.1"/>
    <property type="molecule type" value="Genomic_DNA"/>
</dbReference>
<organism evidence="1 2">
    <name type="scientific">Scleroderma citrinum Foug A</name>
    <dbReference type="NCBI Taxonomy" id="1036808"/>
    <lineage>
        <taxon>Eukaryota</taxon>
        <taxon>Fungi</taxon>
        <taxon>Dikarya</taxon>
        <taxon>Basidiomycota</taxon>
        <taxon>Agaricomycotina</taxon>
        <taxon>Agaricomycetes</taxon>
        <taxon>Agaricomycetidae</taxon>
        <taxon>Boletales</taxon>
        <taxon>Sclerodermatineae</taxon>
        <taxon>Sclerodermataceae</taxon>
        <taxon>Scleroderma</taxon>
    </lineage>
</organism>
<proteinExistence type="predicted"/>
<evidence type="ECO:0000313" key="1">
    <source>
        <dbReference type="EMBL" id="KIM51000.1"/>
    </source>
</evidence>
<name>A0A0C3CQX9_9AGAM</name>